<dbReference type="PANTHER" id="PTHR42721">
    <property type="entry name" value="SUGAR HYDROLASE-RELATED"/>
    <property type="match status" value="1"/>
</dbReference>
<name>A0A7J5PWF9_9BACE</name>
<evidence type="ECO:0000313" key="5">
    <source>
        <dbReference type="EMBL" id="KAB6147342.1"/>
    </source>
</evidence>
<evidence type="ECO:0000313" key="6">
    <source>
        <dbReference type="Proteomes" id="UP000434604"/>
    </source>
</evidence>
<dbReference type="Gene3D" id="2.60.120.380">
    <property type="match status" value="1"/>
</dbReference>
<dbReference type="PROSITE" id="PS51820">
    <property type="entry name" value="PA14"/>
    <property type="match status" value="1"/>
</dbReference>
<sequence length="841" mass="94443">MNIKKLLIISISAISINTYAQSSIEEKVATLEKQLTTKEKIDLLCAKAPKIAHANITRYDWWSECLHGVARAGKATVFPKPIGLGSTWDVDLIKRISTAISDEARAKYHKALRNKGYSDRHEGLTFFSPTLNIARDPRWGRTSECFSEDPYLTSQLGVAFIQGLQGEDPTYLKTVATAKHFVANNEENRRLGGSATVDDMSLREYYFPAFQAAITTAKAASVMGAYNALNGIPCCANSYLLTDILRKEWGFKGVVISDGSAIDKLYTHHKYAKTLEEAAALALKAGCDMSLRDEYREGLRKAYEKRLINTGDIDKALKRVLTLRFRLGMNDPSGKNPYTHIPDSVVECSQHRQLALEASQKSIILLKNDKILPLKLNNQKIKKIGLIGEAFTSVYYGDYSGTPEHNTTLLECITAEVGQKAEVTWINEQVNDEIIPSNYLTRSEKEAYDGILGFTGEYFNNSKLTGEPDLRRQDLSLSFIPSKDKQLKDYQQLSARWQSTLTPPNSGNYTLTFSGSGNIKLFINDSIVINKTSNKKIKESFNLLLNKDKKYNIKIECKEINVQSLVELSWRPPFSTQKETPETIAENSDLVILFLRDDNSSEGRDRKNLHLNNSQEELINKVTKANPNTILLIGSGTAISLKNIVQKPKALLNIWISGQGEAQAISDILFGKVNPSGKTPVTFFADEKQLPPMDDYNVKNGRSYQYFKGEVLFPFGYGLSYTSYKYSSPKVNKTHFTGNDSICVTTQISNNGQYDGEEVVQCYVSSPEWEKEGLKEKLVDFKRIFIKKGETQSINFNISKDDLLRWNSNYKEWGITANKYEVSVVAHSAMDNSSTFSYSEN</sequence>
<dbReference type="InterPro" id="IPR036962">
    <property type="entry name" value="Glyco_hydro_3_N_sf"/>
</dbReference>
<dbReference type="GO" id="GO:0031222">
    <property type="term" value="P:arabinan catabolic process"/>
    <property type="evidence" value="ECO:0007669"/>
    <property type="project" value="TreeGrafter"/>
</dbReference>
<dbReference type="Gene3D" id="3.40.50.1700">
    <property type="entry name" value="Glycoside hydrolase family 3 C-terminal domain"/>
    <property type="match status" value="1"/>
</dbReference>
<keyword evidence="2" id="KW-0732">Signal</keyword>
<dbReference type="GO" id="GO:0009044">
    <property type="term" value="F:xylan 1,4-beta-xylosidase activity"/>
    <property type="evidence" value="ECO:0007669"/>
    <property type="project" value="InterPro"/>
</dbReference>
<protein>
    <submittedName>
        <fullName evidence="5">Glycosyl hydrolase family 3</fullName>
    </submittedName>
</protein>
<evidence type="ECO:0000259" key="4">
    <source>
        <dbReference type="PROSITE" id="PS51820"/>
    </source>
</evidence>
<dbReference type="Pfam" id="PF01915">
    <property type="entry name" value="Glyco_hydro_3_C"/>
    <property type="match status" value="1"/>
</dbReference>
<dbReference type="SUPFAM" id="SSF51445">
    <property type="entry name" value="(Trans)glycosidases"/>
    <property type="match status" value="1"/>
</dbReference>
<dbReference type="SMART" id="SM01217">
    <property type="entry name" value="Fn3_like"/>
    <property type="match status" value="1"/>
</dbReference>
<dbReference type="PRINTS" id="PR00133">
    <property type="entry name" value="GLHYDRLASE3"/>
</dbReference>
<dbReference type="InterPro" id="IPR002772">
    <property type="entry name" value="Glyco_hydro_3_C"/>
</dbReference>
<comment type="caution">
    <text evidence="5">The sequence shown here is derived from an EMBL/GenBank/DDBJ whole genome shotgun (WGS) entry which is preliminary data.</text>
</comment>
<dbReference type="Pfam" id="PF14310">
    <property type="entry name" value="Fn3-like"/>
    <property type="match status" value="1"/>
</dbReference>
<evidence type="ECO:0000256" key="3">
    <source>
        <dbReference type="ARBA" id="ARBA00022801"/>
    </source>
</evidence>
<dbReference type="Pfam" id="PF00933">
    <property type="entry name" value="Glyco_hydro_3"/>
    <property type="match status" value="1"/>
</dbReference>
<dbReference type="InterPro" id="IPR036881">
    <property type="entry name" value="Glyco_hydro_3_C_sf"/>
</dbReference>
<dbReference type="RefSeq" id="WP_151934765.1">
    <property type="nucleotide sequence ID" value="NZ_JBCHGU010000012.1"/>
</dbReference>
<feature type="domain" description="PA14" evidence="4">
    <location>
        <begin position="449"/>
        <end position="584"/>
    </location>
</feature>
<dbReference type="InterPro" id="IPR026891">
    <property type="entry name" value="Fn3-like"/>
</dbReference>
<dbReference type="InterPro" id="IPR001764">
    <property type="entry name" value="Glyco_hydro_3_N"/>
</dbReference>
<dbReference type="SUPFAM" id="SSF52279">
    <property type="entry name" value="Beta-D-glucan exohydrolase, C-terminal domain"/>
    <property type="match status" value="1"/>
</dbReference>
<dbReference type="PANTHER" id="PTHR42721:SF3">
    <property type="entry name" value="BETA-D-XYLOSIDASE 5-RELATED"/>
    <property type="match status" value="1"/>
</dbReference>
<evidence type="ECO:0000256" key="1">
    <source>
        <dbReference type="ARBA" id="ARBA00005336"/>
    </source>
</evidence>
<dbReference type="InterPro" id="IPR011658">
    <property type="entry name" value="PA14_dom"/>
</dbReference>
<dbReference type="GO" id="GO:0046556">
    <property type="term" value="F:alpha-L-arabinofuranosidase activity"/>
    <property type="evidence" value="ECO:0007669"/>
    <property type="project" value="TreeGrafter"/>
</dbReference>
<dbReference type="SMART" id="SM00758">
    <property type="entry name" value="PA14"/>
    <property type="match status" value="1"/>
</dbReference>
<gene>
    <name evidence="5" type="ORF">GA398_12025</name>
</gene>
<dbReference type="Gene3D" id="3.20.20.300">
    <property type="entry name" value="Glycoside hydrolase, family 3, N-terminal domain"/>
    <property type="match status" value="1"/>
</dbReference>
<dbReference type="AlphaFoldDB" id="A0A7J5PWF9"/>
<dbReference type="InterPro" id="IPR044993">
    <property type="entry name" value="BXL"/>
</dbReference>
<dbReference type="Proteomes" id="UP000434604">
    <property type="component" value="Unassembled WGS sequence"/>
</dbReference>
<comment type="similarity">
    <text evidence="1">Belongs to the glycosyl hydrolase 3 family.</text>
</comment>
<keyword evidence="3 5" id="KW-0378">Hydrolase</keyword>
<dbReference type="Pfam" id="PF07691">
    <property type="entry name" value="PA14"/>
    <property type="match status" value="1"/>
</dbReference>
<accession>A0A7J5PWF9</accession>
<evidence type="ECO:0000256" key="2">
    <source>
        <dbReference type="ARBA" id="ARBA00022729"/>
    </source>
</evidence>
<organism evidence="5 6">
    <name type="scientific">Bacteroides xylanisolvens</name>
    <dbReference type="NCBI Taxonomy" id="371601"/>
    <lineage>
        <taxon>Bacteria</taxon>
        <taxon>Pseudomonadati</taxon>
        <taxon>Bacteroidota</taxon>
        <taxon>Bacteroidia</taxon>
        <taxon>Bacteroidales</taxon>
        <taxon>Bacteroidaceae</taxon>
        <taxon>Bacteroides</taxon>
    </lineage>
</organism>
<dbReference type="Gene3D" id="2.60.40.10">
    <property type="entry name" value="Immunoglobulins"/>
    <property type="match status" value="1"/>
</dbReference>
<dbReference type="EMBL" id="WDED01000016">
    <property type="protein sequence ID" value="KAB6147342.1"/>
    <property type="molecule type" value="Genomic_DNA"/>
</dbReference>
<dbReference type="InterPro" id="IPR037524">
    <property type="entry name" value="PA14/GLEYA"/>
</dbReference>
<reference evidence="5 6" key="1">
    <citation type="journal article" date="2019" name="Nat. Med.">
        <title>A library of human gut bacterial isolates paired with longitudinal multiomics data enables mechanistic microbiome research.</title>
        <authorList>
            <person name="Poyet M."/>
            <person name="Groussin M."/>
            <person name="Gibbons S.M."/>
            <person name="Avila-Pacheco J."/>
            <person name="Jiang X."/>
            <person name="Kearney S.M."/>
            <person name="Perrotta A.R."/>
            <person name="Berdy B."/>
            <person name="Zhao S."/>
            <person name="Lieberman T.D."/>
            <person name="Swanson P.K."/>
            <person name="Smith M."/>
            <person name="Roesemann S."/>
            <person name="Alexander J.E."/>
            <person name="Rich S.A."/>
            <person name="Livny J."/>
            <person name="Vlamakis H."/>
            <person name="Clish C."/>
            <person name="Bullock K."/>
            <person name="Deik A."/>
            <person name="Scott J."/>
            <person name="Pierce K.A."/>
            <person name="Xavier R.J."/>
            <person name="Alm E.J."/>
        </authorList>
    </citation>
    <scope>NUCLEOTIDE SEQUENCE [LARGE SCALE GENOMIC DNA]</scope>
    <source>
        <strain evidence="5 6">BIOML-A58</strain>
    </source>
</reference>
<proteinExistence type="inferred from homology"/>
<dbReference type="InterPro" id="IPR017853">
    <property type="entry name" value="GH"/>
</dbReference>
<dbReference type="InterPro" id="IPR013783">
    <property type="entry name" value="Ig-like_fold"/>
</dbReference>
<dbReference type="GO" id="GO:0045493">
    <property type="term" value="P:xylan catabolic process"/>
    <property type="evidence" value="ECO:0007669"/>
    <property type="project" value="InterPro"/>
</dbReference>